<evidence type="ECO:0000313" key="2">
    <source>
        <dbReference type="EMBL" id="MBU9837983.1"/>
    </source>
</evidence>
<sequence>MNLRNVAVLFFIPLLFLFQLYIYYYDKDLLWLVYNTQSLNGASLSWIYNSWGVIIGVHGTTAALTITFMGMIFESVSKNSPIELEDFSRQQVIGKLNVLNFSCDSLFTLIVSIFFFIIGGGVAHYIVSQFLALWFFVSYFKAYKRVFDISKNKNYIFDYIENESSLFCKSFAKKESNYERINSDLNEIIKGDKGVYFSGGSYNHSFIGGANISTLSVNSSGELCDFRREKLIKLINFVGCIKKNNDSSVFEVVVPRLTLFGNYGVDGIKVIYSSEFENSPVKKKTERLASKLFFSSRQENGVGAYLSLVNGVCSYLVSSINVGDKNKINKSVELFSLLIGNEFSRYPFDCLKTIANEFLRGGNVKPYSLGLVLKKIYILSGKGDCEELAFSTIIDMALVSLSNEGFYEFLVENESRINEIISYSSNNQKYYDVLLYLIKDACNNLNFSVLHFWGKFFGQDSEHLSIKYLTLDGDKDDVIEKILEMQRLVITTMIMRYESVIKNDRTSSEYNDLIEIIGKWVNLSFVSNEYFNPKLYQVLFLVYKKDYQFKLDEQNIRNLNRGDAYGVTEGSFKIKSLVFILLFGEACNSGSNMSLKFLYNIKEASFISEFRSYDFEKMKAAVDSSSIEEIILSLGADEKSLEKSKVDLKSYISEFEKIKKEEVVDAIQHAIIKKELVEKLESEINSYFSNWLARKFSVQTSNLVVDGKLRVLPLLVEKRQFIEPLDGVSYILSGNVYGEYLCDYFNRILIRSLRVIQDNVVNINKVDDFLKEGGYILIFNKRNGVAFPYTLYKGVSFFINTNYSNLEQGVYFVPKRNVILSRVVSAECSVYIGVNENSEKTIPDSQHEEFKVKLNIYPNLNIKTVNIEEVRFISLESVLRFYS</sequence>
<organism evidence="2 3">
    <name type="scientific">Rahnella perminowiae</name>
    <dbReference type="NCBI Taxonomy" id="2816244"/>
    <lineage>
        <taxon>Bacteria</taxon>
        <taxon>Pseudomonadati</taxon>
        <taxon>Pseudomonadota</taxon>
        <taxon>Gammaproteobacteria</taxon>
        <taxon>Enterobacterales</taxon>
        <taxon>Yersiniaceae</taxon>
        <taxon>Rahnella</taxon>
    </lineage>
</organism>
<reference evidence="2 3" key="1">
    <citation type="submission" date="2021-03" db="EMBL/GenBank/DDBJ databases">
        <title>Five novel Rahnella species.</title>
        <authorList>
            <person name="Brady C."/>
            <person name="Asselin J."/>
            <person name="Beer S."/>
            <person name="Bruberg M.B."/>
            <person name="Crampton B."/>
            <person name="Venter S."/>
            <person name="Arnold D."/>
            <person name="Denman S."/>
        </authorList>
    </citation>
    <scope>NUCLEOTIDE SEQUENCE [LARGE SCALE GENOMIC DNA]</scope>
    <source>
        <strain evidence="2 3">L72c</strain>
    </source>
</reference>
<feature type="transmembrane region" description="Helical" evidence="1">
    <location>
        <begin position="7"/>
        <end position="25"/>
    </location>
</feature>
<accession>A0ABS6L7Z7</accession>
<comment type="caution">
    <text evidence="2">The sequence shown here is derived from an EMBL/GenBank/DDBJ whole genome shotgun (WGS) entry which is preliminary data.</text>
</comment>
<protein>
    <submittedName>
        <fullName evidence="2">Uncharacterized protein</fullName>
    </submittedName>
</protein>
<name>A0ABS6L7Z7_9GAMM</name>
<evidence type="ECO:0000256" key="1">
    <source>
        <dbReference type="SAM" id="Phobius"/>
    </source>
</evidence>
<dbReference type="Proteomes" id="UP000699865">
    <property type="component" value="Unassembled WGS sequence"/>
</dbReference>
<keyword evidence="1" id="KW-0472">Membrane</keyword>
<dbReference type="RefSeq" id="WP_217139392.1">
    <property type="nucleotide sequence ID" value="NZ_JAFMOU010000072.1"/>
</dbReference>
<keyword evidence="3" id="KW-1185">Reference proteome</keyword>
<evidence type="ECO:0000313" key="3">
    <source>
        <dbReference type="Proteomes" id="UP000699865"/>
    </source>
</evidence>
<proteinExistence type="predicted"/>
<feature type="transmembrane region" description="Helical" evidence="1">
    <location>
        <begin position="98"/>
        <end position="118"/>
    </location>
</feature>
<feature type="transmembrane region" description="Helical" evidence="1">
    <location>
        <begin position="45"/>
        <end position="73"/>
    </location>
</feature>
<keyword evidence="1" id="KW-0812">Transmembrane</keyword>
<keyword evidence="1" id="KW-1133">Transmembrane helix</keyword>
<gene>
    <name evidence="2" type="ORF">J1786_24655</name>
</gene>
<dbReference type="EMBL" id="JAFMOU010000072">
    <property type="protein sequence ID" value="MBU9837983.1"/>
    <property type="molecule type" value="Genomic_DNA"/>
</dbReference>